<evidence type="ECO:0000313" key="2">
    <source>
        <dbReference type="EMBL" id="RDW81734.1"/>
    </source>
</evidence>
<proteinExistence type="predicted"/>
<keyword evidence="3" id="KW-1185">Reference proteome</keyword>
<dbReference type="Proteomes" id="UP000256690">
    <property type="component" value="Unassembled WGS sequence"/>
</dbReference>
<dbReference type="AlphaFoldDB" id="A0A3D8S6S7"/>
<dbReference type="GeneID" id="38115661"/>
<sequence length="247" mass="27404">MYDPLITRTLSRHNNISRATPDKHEIRTFSSACNNRSNAASRSEHPQMVSHTLALPPQTPAYYLWPKLYRMSNILALEYQAPDVVATATNFTFDTVGILLIYAGQRQQKSTSSQIYPSPALPTDPNLRSCQLTNNSLQARSQLAPPATPGKQLLRLPPLLPRNLRVHGHDSRRPKRPHRLPHQQHPGVLLPIPGLNAAQDRGHEHNPAHLPRHPDPRGLVVPATRQHAALPCSLQGHGWRCHGAAAA</sequence>
<gene>
    <name evidence="2" type="ORF">DSM5745_05291</name>
</gene>
<accession>A0A3D8S6S7</accession>
<comment type="caution">
    <text evidence="2">The sequence shown here is derived from an EMBL/GenBank/DDBJ whole genome shotgun (WGS) entry which is preliminary data.</text>
</comment>
<protein>
    <submittedName>
        <fullName evidence="2">Uncharacterized protein</fullName>
    </submittedName>
</protein>
<feature type="compositionally biased region" description="Basic residues" evidence="1">
    <location>
        <begin position="164"/>
        <end position="182"/>
    </location>
</feature>
<evidence type="ECO:0000313" key="3">
    <source>
        <dbReference type="Proteomes" id="UP000256690"/>
    </source>
</evidence>
<evidence type="ECO:0000256" key="1">
    <source>
        <dbReference type="SAM" id="MobiDB-lite"/>
    </source>
</evidence>
<dbReference type="EMBL" id="PVWQ01000005">
    <property type="protein sequence ID" value="RDW81734.1"/>
    <property type="molecule type" value="Genomic_DNA"/>
</dbReference>
<dbReference type="RefSeq" id="XP_026604787.1">
    <property type="nucleotide sequence ID" value="XM_026747307.1"/>
</dbReference>
<reference evidence="2 3" key="1">
    <citation type="journal article" date="2018" name="IMA Fungus">
        <title>IMA Genome-F 9: Draft genome sequence of Annulohypoxylon stygium, Aspergillus mulundensis, Berkeleyomyces basicola (syn. Thielaviopsis basicola), Ceratocystis smalleyi, two Cercospora beticola strains, Coleophoma cylindrospora, Fusarium fracticaudum, Phialophora cf. hyalina, and Morchella septimelata.</title>
        <authorList>
            <person name="Wingfield B.D."/>
            <person name="Bills G.F."/>
            <person name="Dong Y."/>
            <person name="Huang W."/>
            <person name="Nel W.J."/>
            <person name="Swalarsk-Parry B.S."/>
            <person name="Vaghefi N."/>
            <person name="Wilken P.M."/>
            <person name="An Z."/>
            <person name="de Beer Z.W."/>
            <person name="De Vos L."/>
            <person name="Chen L."/>
            <person name="Duong T.A."/>
            <person name="Gao Y."/>
            <person name="Hammerbacher A."/>
            <person name="Kikkert J.R."/>
            <person name="Li Y."/>
            <person name="Li H."/>
            <person name="Li K."/>
            <person name="Li Q."/>
            <person name="Liu X."/>
            <person name="Ma X."/>
            <person name="Naidoo K."/>
            <person name="Pethybridge S.J."/>
            <person name="Sun J."/>
            <person name="Steenkamp E.T."/>
            <person name="van der Nest M.A."/>
            <person name="van Wyk S."/>
            <person name="Wingfield M.J."/>
            <person name="Xiong C."/>
            <person name="Yue Q."/>
            <person name="Zhang X."/>
        </authorList>
    </citation>
    <scope>NUCLEOTIDE SEQUENCE [LARGE SCALE GENOMIC DNA]</scope>
    <source>
        <strain evidence="2 3">DSM 5745</strain>
    </source>
</reference>
<organism evidence="2 3">
    <name type="scientific">Aspergillus mulundensis</name>
    <dbReference type="NCBI Taxonomy" id="1810919"/>
    <lineage>
        <taxon>Eukaryota</taxon>
        <taxon>Fungi</taxon>
        <taxon>Dikarya</taxon>
        <taxon>Ascomycota</taxon>
        <taxon>Pezizomycotina</taxon>
        <taxon>Eurotiomycetes</taxon>
        <taxon>Eurotiomycetidae</taxon>
        <taxon>Eurotiales</taxon>
        <taxon>Aspergillaceae</taxon>
        <taxon>Aspergillus</taxon>
        <taxon>Aspergillus subgen. Nidulantes</taxon>
    </lineage>
</organism>
<feature type="region of interest" description="Disordered" evidence="1">
    <location>
        <begin position="163"/>
        <end position="216"/>
    </location>
</feature>
<feature type="compositionally biased region" description="Basic and acidic residues" evidence="1">
    <location>
        <begin position="200"/>
        <end position="216"/>
    </location>
</feature>
<name>A0A3D8S6S7_9EURO</name>